<dbReference type="GO" id="GO:0016747">
    <property type="term" value="F:acyltransferase activity, transferring groups other than amino-acyl groups"/>
    <property type="evidence" value="ECO:0007669"/>
    <property type="project" value="InterPro"/>
</dbReference>
<dbReference type="GO" id="GO:0006048">
    <property type="term" value="P:UDP-N-acetylglucosamine biosynthetic process"/>
    <property type="evidence" value="ECO:0007669"/>
    <property type="project" value="UniProtKB-UniPathway"/>
</dbReference>
<dbReference type="AlphaFoldDB" id="A0A6P9ELT9"/>
<dbReference type="RefSeq" id="XP_035549517.1">
    <property type="nucleotide sequence ID" value="XM_035693624.1"/>
</dbReference>
<evidence type="ECO:0000313" key="2">
    <source>
        <dbReference type="Proteomes" id="UP000235220"/>
    </source>
</evidence>
<dbReference type="InterPro" id="IPR016181">
    <property type="entry name" value="Acyl_CoA_acyltransferase"/>
</dbReference>
<sequence length="260" mass="28707">MDFIFGGCVQQIQKVYPSRCMELRWVSSRRKRIIDKEKRVLLPKKPFIPPALVPIYISTTPSHINPEELKDLYSASNHSCHRFPSYVDSEGTVRVEPVDIHKLSVALSHSSVVVSVFCKPTDVLCATETSSSSSSSSSSLEDLIKPRKTLGLGDLFQKVLPVTPSNGQLVGFGRAVSDFGLTASIYDIMVIPSLRGMGIGRIIVKRIVRLFFKACGFGDDILSSTTMMYSRNASTCHQGNQIVIRAGRKLLLAPPHREAL</sequence>
<dbReference type="PANTHER" id="PTHR13355">
    <property type="entry name" value="GLUCOSAMINE 6-PHOSPHATE N-ACETYLTRANSFERASE"/>
    <property type="match status" value="1"/>
</dbReference>
<evidence type="ECO:0000313" key="4">
    <source>
        <dbReference type="RefSeq" id="XP_035549517.1"/>
    </source>
</evidence>
<dbReference type="InterPro" id="IPR039143">
    <property type="entry name" value="GNPNAT1-like"/>
</dbReference>
<organism evidence="2 3">
    <name type="scientific">Juglans regia</name>
    <name type="common">English walnut</name>
    <dbReference type="NCBI Taxonomy" id="51240"/>
    <lineage>
        <taxon>Eukaryota</taxon>
        <taxon>Viridiplantae</taxon>
        <taxon>Streptophyta</taxon>
        <taxon>Embryophyta</taxon>
        <taxon>Tracheophyta</taxon>
        <taxon>Spermatophyta</taxon>
        <taxon>Magnoliopsida</taxon>
        <taxon>eudicotyledons</taxon>
        <taxon>Gunneridae</taxon>
        <taxon>Pentapetalae</taxon>
        <taxon>rosids</taxon>
        <taxon>fabids</taxon>
        <taxon>Fagales</taxon>
        <taxon>Juglandaceae</taxon>
        <taxon>Juglans</taxon>
    </lineage>
</organism>
<dbReference type="UniPathway" id="UPA00113">
    <property type="reaction ID" value="UER00529"/>
</dbReference>
<proteinExistence type="predicted"/>
<dbReference type="PANTHER" id="PTHR13355:SF15">
    <property type="entry name" value="GCN5-RELATED N-ACETYLTRANSFERASE 3, CHLOROPLASTIC"/>
    <property type="match status" value="1"/>
</dbReference>
<protein>
    <submittedName>
        <fullName evidence="3 4">Uncharacterized protein LOC108987727 isoform X2</fullName>
    </submittedName>
</protein>
<dbReference type="Gene3D" id="3.40.630.30">
    <property type="match status" value="1"/>
</dbReference>
<dbReference type="SUPFAM" id="SSF55729">
    <property type="entry name" value="Acyl-CoA N-acyltransferases (Nat)"/>
    <property type="match status" value="1"/>
</dbReference>
<name>A0A6P9ELT9_JUGRE</name>
<reference evidence="3 4" key="1">
    <citation type="submission" date="2025-04" db="UniProtKB">
        <authorList>
            <consortium name="RefSeq"/>
        </authorList>
    </citation>
    <scope>IDENTIFICATION</scope>
    <source>
        <tissue evidence="3 4">Leaves</tissue>
    </source>
</reference>
<evidence type="ECO:0000313" key="3">
    <source>
        <dbReference type="RefSeq" id="XP_035549515.1"/>
    </source>
</evidence>
<dbReference type="InterPro" id="IPR000182">
    <property type="entry name" value="GNAT_dom"/>
</dbReference>
<dbReference type="GeneID" id="108987727"/>
<dbReference type="Pfam" id="PF00583">
    <property type="entry name" value="Acetyltransf_1"/>
    <property type="match status" value="1"/>
</dbReference>
<keyword evidence="2" id="KW-1185">Reference proteome</keyword>
<accession>A0A6P9ELT9</accession>
<dbReference type="CDD" id="cd04301">
    <property type="entry name" value="NAT_SF"/>
    <property type="match status" value="1"/>
</dbReference>
<dbReference type="Proteomes" id="UP000235220">
    <property type="component" value="Chromosome 8"/>
</dbReference>
<evidence type="ECO:0000259" key="1">
    <source>
        <dbReference type="PROSITE" id="PS51186"/>
    </source>
</evidence>
<dbReference type="RefSeq" id="XP_035549515.1">
    <property type="nucleotide sequence ID" value="XM_035693622.1"/>
</dbReference>
<gene>
    <name evidence="3 4" type="primary">LOC108987727</name>
</gene>
<dbReference type="PROSITE" id="PS51186">
    <property type="entry name" value="GNAT"/>
    <property type="match status" value="1"/>
</dbReference>
<feature type="domain" description="N-acetyltransferase" evidence="1">
    <location>
        <begin position="111"/>
        <end position="260"/>
    </location>
</feature>
<dbReference type="Gramene" id="Jr08_20440_p1">
    <property type="protein sequence ID" value="cds.Jr08_20440_p1"/>
    <property type="gene ID" value="Jr08_20440"/>
</dbReference>